<sequence length="233" mass="24196">MASLVLLLIFLNLFSGALGTLYPIKPVSGTVFSAGMPAQVKWMEDNKKPFLNSTGTVQIDLYAGKNTYIATIAKGIDPTSGATTVFIPSFVPGNYHAFVLRFITTEPPQTIYTADFAIIPNPASISVKGGPRTATPSTVVSTSTVISRVMGTGTGAGTGTSGTGSGSGAGQGSASPAEKTATANSAGRRAKAAAHTWNEPRGTVDLFTVDTEKMKFRIVFIVWPTLVGLSMAL</sequence>
<dbReference type="AlphaFoldDB" id="A0A8H5ASC3"/>
<organism evidence="5 6">
    <name type="scientific">Psilocybe cf. subviscida</name>
    <dbReference type="NCBI Taxonomy" id="2480587"/>
    <lineage>
        <taxon>Eukaryota</taxon>
        <taxon>Fungi</taxon>
        <taxon>Dikarya</taxon>
        <taxon>Basidiomycota</taxon>
        <taxon>Agaricomycotina</taxon>
        <taxon>Agaricomycetes</taxon>
        <taxon>Agaricomycetidae</taxon>
        <taxon>Agaricales</taxon>
        <taxon>Agaricineae</taxon>
        <taxon>Strophariaceae</taxon>
        <taxon>Psilocybe</taxon>
    </lineage>
</organism>
<dbReference type="EMBL" id="JAACJJ010000058">
    <property type="protein sequence ID" value="KAF5309981.1"/>
    <property type="molecule type" value="Genomic_DNA"/>
</dbReference>
<accession>A0A8H5ASC3</accession>
<proteinExistence type="predicted"/>
<keyword evidence="6" id="KW-1185">Reference proteome</keyword>
<dbReference type="OrthoDB" id="3250770at2759"/>
<feature type="chain" id="PRO_5034152769" description="Yeast cell wall synthesis Kre9/Knh1-like N-terminal domain-containing protein" evidence="3">
    <location>
        <begin position="20"/>
        <end position="233"/>
    </location>
</feature>
<evidence type="ECO:0000313" key="6">
    <source>
        <dbReference type="Proteomes" id="UP000567179"/>
    </source>
</evidence>
<name>A0A8H5ASC3_9AGAR</name>
<feature type="region of interest" description="Disordered" evidence="2">
    <location>
        <begin position="151"/>
        <end position="195"/>
    </location>
</feature>
<dbReference type="InterPro" id="IPR018466">
    <property type="entry name" value="Kre9/Knh1-like_N"/>
</dbReference>
<evidence type="ECO:0000256" key="1">
    <source>
        <dbReference type="ARBA" id="ARBA00022729"/>
    </source>
</evidence>
<evidence type="ECO:0000256" key="3">
    <source>
        <dbReference type="SAM" id="SignalP"/>
    </source>
</evidence>
<evidence type="ECO:0000256" key="2">
    <source>
        <dbReference type="SAM" id="MobiDB-lite"/>
    </source>
</evidence>
<evidence type="ECO:0000259" key="4">
    <source>
        <dbReference type="Pfam" id="PF10342"/>
    </source>
</evidence>
<feature type="compositionally biased region" description="Gly residues" evidence="2">
    <location>
        <begin position="152"/>
        <end position="171"/>
    </location>
</feature>
<gene>
    <name evidence="5" type="ORF">D9619_010249</name>
</gene>
<evidence type="ECO:0000313" key="5">
    <source>
        <dbReference type="EMBL" id="KAF5309981.1"/>
    </source>
</evidence>
<feature type="domain" description="Yeast cell wall synthesis Kre9/Knh1-like N-terminal" evidence="4">
    <location>
        <begin position="25"/>
        <end position="118"/>
    </location>
</feature>
<reference evidence="5 6" key="1">
    <citation type="journal article" date="2020" name="ISME J.">
        <title>Uncovering the hidden diversity of litter-decomposition mechanisms in mushroom-forming fungi.</title>
        <authorList>
            <person name="Floudas D."/>
            <person name="Bentzer J."/>
            <person name="Ahren D."/>
            <person name="Johansson T."/>
            <person name="Persson P."/>
            <person name="Tunlid A."/>
        </authorList>
    </citation>
    <scope>NUCLEOTIDE SEQUENCE [LARGE SCALE GENOMIC DNA]</scope>
    <source>
        <strain evidence="5 6">CBS 101986</strain>
    </source>
</reference>
<protein>
    <recommendedName>
        <fullName evidence="4">Yeast cell wall synthesis Kre9/Knh1-like N-terminal domain-containing protein</fullName>
    </recommendedName>
</protein>
<dbReference type="Proteomes" id="UP000567179">
    <property type="component" value="Unassembled WGS sequence"/>
</dbReference>
<keyword evidence="1 3" id="KW-0732">Signal</keyword>
<dbReference type="Pfam" id="PF10342">
    <property type="entry name" value="Kre9_KNH"/>
    <property type="match status" value="1"/>
</dbReference>
<comment type="caution">
    <text evidence="5">The sequence shown here is derived from an EMBL/GenBank/DDBJ whole genome shotgun (WGS) entry which is preliminary data.</text>
</comment>
<feature type="signal peptide" evidence="3">
    <location>
        <begin position="1"/>
        <end position="19"/>
    </location>
</feature>